<keyword evidence="7" id="KW-1133">Transmembrane helix</keyword>
<dbReference type="PROSITE" id="PS50011">
    <property type="entry name" value="PROTEIN_KINASE_DOM"/>
    <property type="match status" value="1"/>
</dbReference>
<keyword evidence="6" id="KW-0067">ATP-binding</keyword>
<dbReference type="OrthoDB" id="9762169at2"/>
<dbReference type="GO" id="GO:0004674">
    <property type="term" value="F:protein serine/threonine kinase activity"/>
    <property type="evidence" value="ECO:0007669"/>
    <property type="project" value="UniProtKB-KW"/>
</dbReference>
<evidence type="ECO:0000256" key="6">
    <source>
        <dbReference type="ARBA" id="ARBA00022840"/>
    </source>
</evidence>
<feature type="transmembrane region" description="Helical" evidence="7">
    <location>
        <begin position="263"/>
        <end position="284"/>
    </location>
</feature>
<evidence type="ECO:0000256" key="5">
    <source>
        <dbReference type="ARBA" id="ARBA00022777"/>
    </source>
</evidence>
<sequence length="409" mass="40724">MTGISPTRVIGGRYVVLGELAPGRAGPVWRAQDRVTGRQVTVKELHLPAGQGAEERLLFRDRLLRAARAAGRADAPGIVTVHDVVTDDGVDHVVTELVEAPTLAEEVAAAGPLDERAAAAVAGQLAAALQAVHEAGVVHGGVTPGAVLLGPGPLARLADLGVSEAAADGAAAAEPGFVAPELRDGGAPTAESDVWALGATLFHALHGRPPGADGTRPDDGPLGPLLRGMLHRAPRARLTALQVTALLESEVPSPSRAGAARRWWLAVAAVLGVLAGGAGGFALAGAGAPDVRTLTHGPGGDVPLPAVPAGGCLRGPLGGPALVGCAEPHDLEVVATLDPGGSAGDPERTDRFAATTCTAAVEALVAQRDGLEVVALVPVQDGAAGPVHCLVRQADGAPLVGSRISGEGG</sequence>
<keyword evidence="4" id="KW-0547">Nucleotide-binding</keyword>
<reference evidence="9 10" key="1">
    <citation type="submission" date="2019-06" db="EMBL/GenBank/DDBJ databases">
        <title>Sequencing the genomes of 1000 actinobacteria strains.</title>
        <authorList>
            <person name="Klenk H.-P."/>
        </authorList>
    </citation>
    <scope>NUCLEOTIDE SEQUENCE [LARGE SCALE GENOMIC DNA]</scope>
    <source>
        <strain evidence="9 10">DSM 45301</strain>
    </source>
</reference>
<dbReference type="SMART" id="SM00220">
    <property type="entry name" value="S_TKc"/>
    <property type="match status" value="1"/>
</dbReference>
<dbReference type="GO" id="GO:0005524">
    <property type="term" value="F:ATP binding"/>
    <property type="evidence" value="ECO:0007669"/>
    <property type="project" value="UniProtKB-KW"/>
</dbReference>
<dbReference type="InterPro" id="IPR000719">
    <property type="entry name" value="Prot_kinase_dom"/>
</dbReference>
<dbReference type="Gene3D" id="3.30.200.20">
    <property type="entry name" value="Phosphorylase Kinase, domain 1"/>
    <property type="match status" value="1"/>
</dbReference>
<keyword evidence="7" id="KW-0472">Membrane</keyword>
<accession>A0A543E127</accession>
<dbReference type="SUPFAM" id="SSF56112">
    <property type="entry name" value="Protein kinase-like (PK-like)"/>
    <property type="match status" value="1"/>
</dbReference>
<protein>
    <recommendedName>
        <fullName evidence="1">non-specific serine/threonine protein kinase</fullName>
        <ecNumber evidence="1">2.7.11.1</ecNumber>
    </recommendedName>
</protein>
<evidence type="ECO:0000313" key="9">
    <source>
        <dbReference type="EMBL" id="TQM15293.1"/>
    </source>
</evidence>
<keyword evidence="10" id="KW-1185">Reference proteome</keyword>
<keyword evidence="3" id="KW-0808">Transferase</keyword>
<evidence type="ECO:0000313" key="10">
    <source>
        <dbReference type="Proteomes" id="UP000315677"/>
    </source>
</evidence>
<evidence type="ECO:0000259" key="8">
    <source>
        <dbReference type="PROSITE" id="PS50011"/>
    </source>
</evidence>
<evidence type="ECO:0000256" key="7">
    <source>
        <dbReference type="SAM" id="Phobius"/>
    </source>
</evidence>
<dbReference type="Proteomes" id="UP000315677">
    <property type="component" value="Unassembled WGS sequence"/>
</dbReference>
<dbReference type="PANTHER" id="PTHR43289:SF6">
    <property type="entry name" value="SERINE_THREONINE-PROTEIN KINASE NEKL-3"/>
    <property type="match status" value="1"/>
</dbReference>
<dbReference type="EC" id="2.7.11.1" evidence="1"/>
<organism evidence="9 10">
    <name type="scientific">Pseudonocardia kunmingensis</name>
    <dbReference type="NCBI Taxonomy" id="630975"/>
    <lineage>
        <taxon>Bacteria</taxon>
        <taxon>Bacillati</taxon>
        <taxon>Actinomycetota</taxon>
        <taxon>Actinomycetes</taxon>
        <taxon>Pseudonocardiales</taxon>
        <taxon>Pseudonocardiaceae</taxon>
        <taxon>Pseudonocardia</taxon>
    </lineage>
</organism>
<dbReference type="EMBL" id="VFPA01000001">
    <property type="protein sequence ID" value="TQM15293.1"/>
    <property type="molecule type" value="Genomic_DNA"/>
</dbReference>
<dbReference type="PANTHER" id="PTHR43289">
    <property type="entry name" value="MITOGEN-ACTIVATED PROTEIN KINASE KINASE KINASE 20-RELATED"/>
    <property type="match status" value="1"/>
</dbReference>
<proteinExistence type="predicted"/>
<keyword evidence="7" id="KW-0812">Transmembrane</keyword>
<feature type="domain" description="Protein kinase" evidence="8">
    <location>
        <begin position="14"/>
        <end position="265"/>
    </location>
</feature>
<dbReference type="RefSeq" id="WP_142050885.1">
    <property type="nucleotide sequence ID" value="NZ_VFPA01000001.1"/>
</dbReference>
<evidence type="ECO:0000256" key="4">
    <source>
        <dbReference type="ARBA" id="ARBA00022741"/>
    </source>
</evidence>
<dbReference type="Pfam" id="PF00069">
    <property type="entry name" value="Pkinase"/>
    <property type="match status" value="1"/>
</dbReference>
<dbReference type="InterPro" id="IPR011009">
    <property type="entry name" value="Kinase-like_dom_sf"/>
</dbReference>
<dbReference type="Gene3D" id="1.10.510.10">
    <property type="entry name" value="Transferase(Phosphotransferase) domain 1"/>
    <property type="match status" value="1"/>
</dbReference>
<dbReference type="AlphaFoldDB" id="A0A543E127"/>
<comment type="caution">
    <text evidence="9">The sequence shown here is derived from an EMBL/GenBank/DDBJ whole genome shotgun (WGS) entry which is preliminary data.</text>
</comment>
<evidence type="ECO:0000256" key="2">
    <source>
        <dbReference type="ARBA" id="ARBA00022527"/>
    </source>
</evidence>
<keyword evidence="5 9" id="KW-0418">Kinase</keyword>
<evidence type="ECO:0000256" key="1">
    <source>
        <dbReference type="ARBA" id="ARBA00012513"/>
    </source>
</evidence>
<evidence type="ECO:0000256" key="3">
    <source>
        <dbReference type="ARBA" id="ARBA00022679"/>
    </source>
</evidence>
<gene>
    <name evidence="9" type="ORF">FB558_2076</name>
</gene>
<name>A0A543E127_9PSEU</name>
<keyword evidence="2 9" id="KW-0723">Serine/threonine-protein kinase</keyword>